<keyword evidence="3" id="KW-0328">Glycosyltransferase</keyword>
<evidence type="ECO:0000313" key="5">
    <source>
        <dbReference type="Proteomes" id="UP001229386"/>
    </source>
</evidence>
<dbReference type="Pfam" id="PF00534">
    <property type="entry name" value="Glycos_transf_1"/>
    <property type="match status" value="1"/>
</dbReference>
<dbReference type="RefSeq" id="WP_039274098.1">
    <property type="nucleotide sequence ID" value="NZ_CAIZUP010000001.1"/>
</dbReference>
<dbReference type="GeneID" id="93198714"/>
<dbReference type="EMBL" id="JADIXG010000001">
    <property type="protein sequence ID" value="MBF1968534.1"/>
    <property type="molecule type" value="Genomic_DNA"/>
</dbReference>
<dbReference type="EMBL" id="CP126746">
    <property type="protein sequence ID" value="WMB09772.1"/>
    <property type="molecule type" value="Genomic_DNA"/>
</dbReference>
<accession>A0AAX3YY52</accession>
<dbReference type="GO" id="GO:1901135">
    <property type="term" value="P:carbohydrate derivative metabolic process"/>
    <property type="evidence" value="ECO:0007669"/>
    <property type="project" value="UniProtKB-ARBA"/>
</dbReference>
<dbReference type="GO" id="GO:0016757">
    <property type="term" value="F:glycosyltransferase activity"/>
    <property type="evidence" value="ECO:0007669"/>
    <property type="project" value="UniProtKB-KW"/>
</dbReference>
<feature type="domain" description="Glycosyl transferase family 1" evidence="1">
    <location>
        <begin position="190"/>
        <end position="326"/>
    </location>
</feature>
<dbReference type="CDD" id="cd03801">
    <property type="entry name" value="GT4_PimA-like"/>
    <property type="match status" value="1"/>
</dbReference>
<evidence type="ECO:0000313" key="3">
    <source>
        <dbReference type="EMBL" id="WMB09772.1"/>
    </source>
</evidence>
<evidence type="ECO:0000313" key="2">
    <source>
        <dbReference type="EMBL" id="MBF1968534.1"/>
    </source>
</evidence>
<keyword evidence="3" id="KW-0808">Transferase</keyword>
<gene>
    <name evidence="2" type="ORF">ISX34_01415</name>
    <name evidence="3" type="ORF">QPR60_14395</name>
</gene>
<protein>
    <submittedName>
        <fullName evidence="3">Glycosyltransferase family 4 protein</fullName>
        <ecNumber evidence="3">2.4.-.-</ecNumber>
    </submittedName>
</protein>
<dbReference type="SUPFAM" id="SSF53756">
    <property type="entry name" value="UDP-Glycosyltransferase/glycogen phosphorylase"/>
    <property type="match status" value="1"/>
</dbReference>
<dbReference type="PANTHER" id="PTHR12526">
    <property type="entry name" value="GLYCOSYLTRANSFERASE"/>
    <property type="match status" value="1"/>
</dbReference>
<evidence type="ECO:0000259" key="1">
    <source>
        <dbReference type="Pfam" id="PF00534"/>
    </source>
</evidence>
<name>A0AAX3YY52_9ENTR</name>
<dbReference type="AlphaFoldDB" id="A0AAX3YY52"/>
<dbReference type="Gene3D" id="3.40.50.2000">
    <property type="entry name" value="Glycogen Phosphorylase B"/>
    <property type="match status" value="2"/>
</dbReference>
<dbReference type="EC" id="2.4.-.-" evidence="3"/>
<reference evidence="3" key="2">
    <citation type="journal article" date="2023" name="J. Antimicrob. Chemother.">
        <title>Emergence of OXA-48-producing Enterobacter hormaechei in a Swiss companion animal clinic and their genetic relationship to clinical human isolates.</title>
        <authorList>
            <person name="Dona V."/>
            <person name="Nordmann P."/>
            <person name="Kittl S."/>
            <person name="Schuller S."/>
            <person name="Bouvier M."/>
            <person name="Poirel L."/>
            <person name="Endimiani A."/>
            <person name="Perreten V."/>
        </authorList>
    </citation>
    <scope>NUCLEOTIDE SEQUENCE</scope>
    <source>
        <strain evidence="3">Ehh_25</strain>
    </source>
</reference>
<dbReference type="Proteomes" id="UP001229386">
    <property type="component" value="Chromosome"/>
</dbReference>
<reference evidence="2 4" key="1">
    <citation type="submission" date="2020-10" db="EMBL/GenBank/DDBJ databases">
        <title>Genomic surveiliance of eskapee pathogens from blood stream infections in KZN.</title>
        <authorList>
            <person name="Hetsa B.A."/>
            <person name="Amoako D.G."/>
            <person name="Akebe A.L.K."/>
            <person name="Essack S."/>
        </authorList>
    </citation>
    <scope>NUCLEOTIDE SEQUENCE [LARGE SCALE GENOMIC DNA]</scope>
    <source>
        <strain evidence="2 4">E6</strain>
    </source>
</reference>
<organism evidence="3 5">
    <name type="scientific">Enterobacter hormaechei</name>
    <dbReference type="NCBI Taxonomy" id="158836"/>
    <lineage>
        <taxon>Bacteria</taxon>
        <taxon>Pseudomonadati</taxon>
        <taxon>Pseudomonadota</taxon>
        <taxon>Gammaproteobacteria</taxon>
        <taxon>Enterobacterales</taxon>
        <taxon>Enterobacteriaceae</taxon>
        <taxon>Enterobacter</taxon>
        <taxon>Enterobacter cloacae complex</taxon>
    </lineage>
</organism>
<sequence>MIKEKKILFIDSYHNSLYGAQKSMLNLAAKLKERNLEVVIASVAQGDLLKEAGDKGFNIFCFNLNHYLLRSVSVNNTILKKLWYLCVLLLTWCKILFKYILKVKKYDIICINDIRTCILLLPLIIIYQKKMIWYIRIREEQKKIVYILSHFFSIVIFISSDLQEATHLSKRTKTEKLLTGFPNHDLKFQETNLNEVKFVTVGSINARKNQIEVLDVFKRLDEKINFKCTLDIIGSYEPEDYDYYKKLEKKISDDLLLKYKVKIKGYSNNVISELERYDVFIFSSLREGLPRSVIEALQAGLYVITRPVDGIKDIILMDDLGFIYTRLDEFDDFTVNKISLYTKNKNLKLARNAFINKRFDNDKYVDDFLKIINSLLGKA</sequence>
<dbReference type="PANTHER" id="PTHR12526:SF630">
    <property type="entry name" value="GLYCOSYLTRANSFERASE"/>
    <property type="match status" value="1"/>
</dbReference>
<dbReference type="Proteomes" id="UP000662438">
    <property type="component" value="Unassembled WGS sequence"/>
</dbReference>
<proteinExistence type="predicted"/>
<dbReference type="InterPro" id="IPR001296">
    <property type="entry name" value="Glyco_trans_1"/>
</dbReference>
<evidence type="ECO:0000313" key="4">
    <source>
        <dbReference type="Proteomes" id="UP000662438"/>
    </source>
</evidence>